<dbReference type="STRING" id="2025994.A0A2T3A3B6"/>
<evidence type="ECO:0000313" key="6">
    <source>
        <dbReference type="Proteomes" id="UP000241462"/>
    </source>
</evidence>
<protein>
    <submittedName>
        <fullName evidence="5">Amine oxidase</fullName>
    </submittedName>
</protein>
<dbReference type="Proteomes" id="UP000241462">
    <property type="component" value="Unassembled WGS sequence"/>
</dbReference>
<dbReference type="GO" id="GO:0003682">
    <property type="term" value="F:chromatin binding"/>
    <property type="evidence" value="ECO:0007669"/>
    <property type="project" value="TreeGrafter"/>
</dbReference>
<feature type="region of interest" description="Disordered" evidence="3">
    <location>
        <begin position="138"/>
        <end position="173"/>
    </location>
</feature>
<sequence length="638" mass="68079">MSAATADQASRHADTLILGAGISGLACASRLLLHQNVKGAHDEGREEGQGQPQRRKVLVLEGRQRIGGRIEAVYLNGCRLDTGANWIHGAGTDERPNPLVRMLHDKRSRELQGSVVFAAPEGNALDGEHVVDAGQGVSEAQPWAKARSWRQTAKQDNDSNDNDNSNSNSITKTRIIPKDIAEKMLGSLWGMVGSLQEAAATTDRTQAKNTTMLQAITKTREFRDVVDAVPKEYHRSLRGMPQFIEGIEAAPLAAPSAEHAAGRAGMSLLEFGIDDFGGEQVFVQDGFAAVVDEMASELVDAGLVRLGVVVQKVDWRQKPIRVETSEGVYTADEVVCTLPLGVLQHHCQSSNSHDNRGPISSRTPPPPSSSSSPPPSSSPSPSSSSSFFEPPLPASKQTAINSLGFGTLDKIMLVYSSPWWTEEPFLSFFHDGLVGGPSLTNPEPPSPGAAAAVDSTGQDNSTIPKHSPDSFFGFTTELPGLAVQQDGTATAGPRALTLINLHNLTGFPVLSAFVSCANAVQVEALSNEQAGHLVHRVLTSWLGGRANNSPPLPTPEAVHVSRWAHDEFSRGSYSHMITGLSETAHRHEFQRPVVGTDGAVLRFAGEHTSGNHFATVHGALLSGWREADAILKGAPEAD</sequence>
<evidence type="ECO:0000259" key="4">
    <source>
        <dbReference type="Pfam" id="PF01593"/>
    </source>
</evidence>
<dbReference type="InParanoid" id="A0A2T3A3B6"/>
<evidence type="ECO:0000256" key="1">
    <source>
        <dbReference type="ARBA" id="ARBA00005995"/>
    </source>
</evidence>
<evidence type="ECO:0000256" key="3">
    <source>
        <dbReference type="SAM" id="MobiDB-lite"/>
    </source>
</evidence>
<dbReference type="GO" id="GO:0006338">
    <property type="term" value="P:chromatin remodeling"/>
    <property type="evidence" value="ECO:0007669"/>
    <property type="project" value="TreeGrafter"/>
</dbReference>
<keyword evidence="6" id="KW-1185">Reference proteome</keyword>
<dbReference type="PANTHER" id="PTHR10742:SF386">
    <property type="entry name" value="LYSINE-SPECIFIC HISTONE DEMETHYLASE 1A"/>
    <property type="match status" value="1"/>
</dbReference>
<organism evidence="5 6">
    <name type="scientific">Coniella lustricola</name>
    <dbReference type="NCBI Taxonomy" id="2025994"/>
    <lineage>
        <taxon>Eukaryota</taxon>
        <taxon>Fungi</taxon>
        <taxon>Dikarya</taxon>
        <taxon>Ascomycota</taxon>
        <taxon>Pezizomycotina</taxon>
        <taxon>Sordariomycetes</taxon>
        <taxon>Sordariomycetidae</taxon>
        <taxon>Diaporthales</taxon>
        <taxon>Schizoparmaceae</taxon>
        <taxon>Coniella</taxon>
    </lineage>
</organism>
<evidence type="ECO:0000313" key="5">
    <source>
        <dbReference type="EMBL" id="PSR82152.1"/>
    </source>
</evidence>
<dbReference type="FunCoup" id="A0A2T3A3B6">
    <property type="interactions" value="362"/>
</dbReference>
<evidence type="ECO:0000256" key="2">
    <source>
        <dbReference type="ARBA" id="ARBA00023002"/>
    </source>
</evidence>
<dbReference type="InterPro" id="IPR050281">
    <property type="entry name" value="Flavin_monoamine_oxidase"/>
</dbReference>
<dbReference type="Gene3D" id="3.50.50.60">
    <property type="entry name" value="FAD/NAD(P)-binding domain"/>
    <property type="match status" value="3"/>
</dbReference>
<reference evidence="5 6" key="1">
    <citation type="journal article" date="2018" name="Mycol. Prog.">
        <title>Coniella lustricola, a new species from submerged detritus.</title>
        <authorList>
            <person name="Raudabaugh D.B."/>
            <person name="Iturriaga T."/>
            <person name="Carver A."/>
            <person name="Mondo S."/>
            <person name="Pangilinan J."/>
            <person name="Lipzen A."/>
            <person name="He G."/>
            <person name="Amirebrahimi M."/>
            <person name="Grigoriev I.V."/>
            <person name="Miller A.N."/>
        </authorList>
    </citation>
    <scope>NUCLEOTIDE SEQUENCE [LARGE SCALE GENOMIC DNA]</scope>
    <source>
        <strain evidence="5 6">B22-T-1</strain>
    </source>
</reference>
<dbReference type="GO" id="GO:0016491">
    <property type="term" value="F:oxidoreductase activity"/>
    <property type="evidence" value="ECO:0007669"/>
    <property type="project" value="UniProtKB-KW"/>
</dbReference>
<dbReference type="OrthoDB" id="7777654at2759"/>
<feature type="compositionally biased region" description="Low complexity" evidence="3">
    <location>
        <begin position="379"/>
        <end position="389"/>
    </location>
</feature>
<dbReference type="GO" id="GO:0050660">
    <property type="term" value="F:flavin adenine dinucleotide binding"/>
    <property type="evidence" value="ECO:0007669"/>
    <property type="project" value="TreeGrafter"/>
</dbReference>
<dbReference type="InterPro" id="IPR036188">
    <property type="entry name" value="FAD/NAD-bd_sf"/>
</dbReference>
<name>A0A2T3A3B6_9PEZI</name>
<keyword evidence="2" id="KW-0560">Oxidoreductase</keyword>
<feature type="compositionally biased region" description="Pro residues" evidence="3">
    <location>
        <begin position="363"/>
        <end position="378"/>
    </location>
</feature>
<feature type="domain" description="Amine oxidase" evidence="4">
    <location>
        <begin position="22"/>
        <end position="346"/>
    </location>
</feature>
<feature type="compositionally biased region" description="Polar residues" evidence="3">
    <location>
        <begin position="455"/>
        <end position="464"/>
    </location>
</feature>
<dbReference type="InterPro" id="IPR002937">
    <property type="entry name" value="Amino_oxidase"/>
</dbReference>
<feature type="region of interest" description="Disordered" evidence="3">
    <location>
        <begin position="439"/>
        <end position="466"/>
    </location>
</feature>
<dbReference type="PANTHER" id="PTHR10742">
    <property type="entry name" value="FLAVIN MONOAMINE OXIDASE"/>
    <property type="match status" value="1"/>
</dbReference>
<comment type="similarity">
    <text evidence="1">Belongs to the flavin monoamine oxidase family.</text>
</comment>
<accession>A0A2T3A3B6</accession>
<dbReference type="AlphaFoldDB" id="A0A2T3A3B6"/>
<dbReference type="SUPFAM" id="SSF54373">
    <property type="entry name" value="FAD-linked reductases, C-terminal domain"/>
    <property type="match status" value="1"/>
</dbReference>
<feature type="domain" description="Amine oxidase" evidence="4">
    <location>
        <begin position="385"/>
        <end position="631"/>
    </location>
</feature>
<gene>
    <name evidence="5" type="ORF">BD289DRAFT_454443</name>
</gene>
<dbReference type="SUPFAM" id="SSF51905">
    <property type="entry name" value="FAD/NAD(P)-binding domain"/>
    <property type="match status" value="1"/>
</dbReference>
<feature type="region of interest" description="Disordered" evidence="3">
    <location>
        <begin position="347"/>
        <end position="391"/>
    </location>
</feature>
<dbReference type="Gene3D" id="3.90.660.10">
    <property type="match status" value="2"/>
</dbReference>
<dbReference type="EMBL" id="KZ678485">
    <property type="protein sequence ID" value="PSR82152.1"/>
    <property type="molecule type" value="Genomic_DNA"/>
</dbReference>
<proteinExistence type="inferred from homology"/>
<dbReference type="Pfam" id="PF01593">
    <property type="entry name" value="Amino_oxidase"/>
    <property type="match status" value="2"/>
</dbReference>